<dbReference type="InterPro" id="IPR008927">
    <property type="entry name" value="6-PGluconate_DH-like_C_sf"/>
</dbReference>
<keyword evidence="10" id="KW-1185">Reference proteome</keyword>
<evidence type="ECO:0000313" key="9">
    <source>
        <dbReference type="EMBL" id="MBY5957515.1"/>
    </source>
</evidence>
<feature type="domain" description="Pyrroline-5-carboxylate reductase dimerisation" evidence="8">
    <location>
        <begin position="160"/>
        <end position="264"/>
    </location>
</feature>
<evidence type="ECO:0000256" key="3">
    <source>
        <dbReference type="ARBA" id="ARBA00023002"/>
    </source>
</evidence>
<organism evidence="9 10">
    <name type="scientific">Membranihabitans marinus</name>
    <dbReference type="NCBI Taxonomy" id="1227546"/>
    <lineage>
        <taxon>Bacteria</taxon>
        <taxon>Pseudomonadati</taxon>
        <taxon>Bacteroidota</taxon>
        <taxon>Saprospiria</taxon>
        <taxon>Saprospirales</taxon>
        <taxon>Saprospiraceae</taxon>
        <taxon>Membranihabitans</taxon>
    </lineage>
</organism>
<dbReference type="Gene3D" id="1.10.3730.10">
    <property type="entry name" value="ProC C-terminal domain-like"/>
    <property type="match status" value="1"/>
</dbReference>
<dbReference type="GO" id="GO:0055129">
    <property type="term" value="P:L-proline biosynthetic process"/>
    <property type="evidence" value="ECO:0007669"/>
    <property type="project" value="UniProtKB-UniRule"/>
</dbReference>
<gene>
    <name evidence="4 9" type="primary">proC</name>
    <name evidence="9" type="ORF">KUV50_05160</name>
</gene>
<keyword evidence="2 4" id="KW-0521">NADP</keyword>
<protein>
    <recommendedName>
        <fullName evidence="4 5">Pyrroline-5-carboxylate reductase</fullName>
        <shortName evidence="4">P5C reductase</shortName>
        <shortName evidence="4">P5CR</shortName>
        <ecNumber evidence="4 5">1.5.1.2</ecNumber>
    </recommendedName>
    <alternativeName>
        <fullName evidence="4">PCA reductase</fullName>
    </alternativeName>
</protein>
<dbReference type="NCBIfam" id="TIGR00112">
    <property type="entry name" value="proC"/>
    <property type="match status" value="1"/>
</dbReference>
<dbReference type="AlphaFoldDB" id="A0A953HSD7"/>
<dbReference type="InterPro" id="IPR036291">
    <property type="entry name" value="NAD(P)-bd_dom_sf"/>
</dbReference>
<dbReference type="FunFam" id="1.10.3730.10:FF:000001">
    <property type="entry name" value="Pyrroline-5-carboxylate reductase"/>
    <property type="match status" value="1"/>
</dbReference>
<comment type="similarity">
    <text evidence="1 4">Belongs to the pyrroline-5-carboxylate reductase family.</text>
</comment>
<comment type="subcellular location">
    <subcellularLocation>
        <location evidence="4">Cytoplasm</location>
    </subcellularLocation>
</comment>
<dbReference type="Pfam" id="PF14748">
    <property type="entry name" value="P5CR_dimer"/>
    <property type="match status" value="1"/>
</dbReference>
<dbReference type="InterPro" id="IPR028939">
    <property type="entry name" value="P5C_Rdtase_cat_N"/>
</dbReference>
<keyword evidence="4" id="KW-0028">Amino-acid biosynthesis</keyword>
<accession>A0A953HSD7</accession>
<name>A0A953HSD7_9BACT</name>
<comment type="function">
    <text evidence="4">Catalyzes the reduction of 1-pyrroline-5-carboxylate (PCA) to L-proline.</text>
</comment>
<dbReference type="HAMAP" id="MF_01925">
    <property type="entry name" value="P5C_reductase"/>
    <property type="match status" value="1"/>
</dbReference>
<comment type="caution">
    <text evidence="9">The sequence shown here is derived from an EMBL/GenBank/DDBJ whole genome shotgun (WGS) entry which is preliminary data.</text>
</comment>
<dbReference type="PANTHER" id="PTHR11645:SF0">
    <property type="entry name" value="PYRROLINE-5-CARBOXYLATE REDUCTASE 3"/>
    <property type="match status" value="1"/>
</dbReference>
<dbReference type="Proteomes" id="UP000753961">
    <property type="component" value="Unassembled WGS sequence"/>
</dbReference>
<evidence type="ECO:0000259" key="7">
    <source>
        <dbReference type="Pfam" id="PF03807"/>
    </source>
</evidence>
<feature type="domain" description="Pyrroline-5-carboxylate reductase catalytic N-terminal" evidence="7">
    <location>
        <begin position="2"/>
        <end position="97"/>
    </location>
</feature>
<dbReference type="InterPro" id="IPR000304">
    <property type="entry name" value="Pyrroline-COOH_reductase"/>
</dbReference>
<evidence type="ECO:0000256" key="2">
    <source>
        <dbReference type="ARBA" id="ARBA00022857"/>
    </source>
</evidence>
<comment type="catalytic activity">
    <reaction evidence="4">
        <text>L-proline + NADP(+) = (S)-1-pyrroline-5-carboxylate + NADPH + 2 H(+)</text>
        <dbReference type="Rhea" id="RHEA:14109"/>
        <dbReference type="ChEBI" id="CHEBI:15378"/>
        <dbReference type="ChEBI" id="CHEBI:17388"/>
        <dbReference type="ChEBI" id="CHEBI:57783"/>
        <dbReference type="ChEBI" id="CHEBI:58349"/>
        <dbReference type="ChEBI" id="CHEBI:60039"/>
        <dbReference type="EC" id="1.5.1.2"/>
    </reaction>
</comment>
<feature type="binding site" evidence="6">
    <location>
        <begin position="6"/>
        <end position="11"/>
    </location>
    <ligand>
        <name>NADP(+)</name>
        <dbReference type="ChEBI" id="CHEBI:58349"/>
    </ligand>
</feature>
<dbReference type="EC" id="1.5.1.2" evidence="4 5"/>
<evidence type="ECO:0000259" key="8">
    <source>
        <dbReference type="Pfam" id="PF14748"/>
    </source>
</evidence>
<dbReference type="EMBL" id="JAHVHU010000005">
    <property type="protein sequence ID" value="MBY5957515.1"/>
    <property type="molecule type" value="Genomic_DNA"/>
</dbReference>
<keyword evidence="4" id="KW-0963">Cytoplasm</keyword>
<dbReference type="Pfam" id="PF03807">
    <property type="entry name" value="F420_oxidored"/>
    <property type="match status" value="1"/>
</dbReference>
<dbReference type="SUPFAM" id="SSF51735">
    <property type="entry name" value="NAD(P)-binding Rossmann-fold domains"/>
    <property type="match status" value="1"/>
</dbReference>
<sequence>MKILVIGGGNMGQTYIHSFLHSHIVQAENLMILEKSIRQIRRLEKLNTGTIYQSPEECVPKADLIIFAVKPQDAALLYAEIGGLLHPEHLVLSIMAGVRIQTLQEGLNINKIVRAMPNLPAQIGDGMTVFTSTTEVSRPELTMVQNLLNTTGKALYVDHEHLLDSATAISGSGPAYVFYFMESIIEAAVNLGFSEAEAELLTWQTFHGAINLLSKNDLSCREWIDRVASRGGTTEAALRCYDQNHLKPGIINGSQAAYKRAQELGESS</sequence>
<proteinExistence type="inferred from homology"/>
<reference evidence="9" key="1">
    <citation type="submission" date="2021-06" db="EMBL/GenBank/DDBJ databases">
        <title>44 bacteria genomes isolated from Dapeng, Shenzhen.</title>
        <authorList>
            <person name="Zheng W."/>
            <person name="Yu S."/>
            <person name="Huang Y."/>
        </authorList>
    </citation>
    <scope>NUCLEOTIDE SEQUENCE</scope>
    <source>
        <strain evidence="9">DP5N28-2</strain>
    </source>
</reference>
<dbReference type="InterPro" id="IPR029036">
    <property type="entry name" value="P5CR_dimer"/>
</dbReference>
<evidence type="ECO:0000256" key="6">
    <source>
        <dbReference type="PIRSR" id="PIRSR000193-1"/>
    </source>
</evidence>
<dbReference type="Gene3D" id="3.40.50.720">
    <property type="entry name" value="NAD(P)-binding Rossmann-like Domain"/>
    <property type="match status" value="1"/>
</dbReference>
<dbReference type="PANTHER" id="PTHR11645">
    <property type="entry name" value="PYRROLINE-5-CARBOXYLATE REDUCTASE"/>
    <property type="match status" value="1"/>
</dbReference>
<evidence type="ECO:0000256" key="4">
    <source>
        <dbReference type="HAMAP-Rule" id="MF_01925"/>
    </source>
</evidence>
<dbReference type="GO" id="GO:0005737">
    <property type="term" value="C:cytoplasm"/>
    <property type="evidence" value="ECO:0007669"/>
    <property type="project" value="UniProtKB-SubCell"/>
</dbReference>
<feature type="binding site" evidence="6">
    <location>
        <begin position="68"/>
        <end position="71"/>
    </location>
    <ligand>
        <name>NADP(+)</name>
        <dbReference type="ChEBI" id="CHEBI:58349"/>
    </ligand>
</feature>
<dbReference type="PIRSF" id="PIRSF000193">
    <property type="entry name" value="Pyrrol-5-carb_rd"/>
    <property type="match status" value="1"/>
</dbReference>
<evidence type="ECO:0000313" key="10">
    <source>
        <dbReference type="Proteomes" id="UP000753961"/>
    </source>
</evidence>
<keyword evidence="3 4" id="KW-0560">Oxidoreductase</keyword>
<dbReference type="RefSeq" id="WP_222579034.1">
    <property type="nucleotide sequence ID" value="NZ_JAHVHU010000005.1"/>
</dbReference>
<evidence type="ECO:0000256" key="1">
    <source>
        <dbReference type="ARBA" id="ARBA00005525"/>
    </source>
</evidence>
<dbReference type="SUPFAM" id="SSF48179">
    <property type="entry name" value="6-phosphogluconate dehydrogenase C-terminal domain-like"/>
    <property type="match status" value="1"/>
</dbReference>
<dbReference type="GO" id="GO:0004735">
    <property type="term" value="F:pyrroline-5-carboxylate reductase activity"/>
    <property type="evidence" value="ECO:0007669"/>
    <property type="project" value="UniProtKB-UniRule"/>
</dbReference>
<keyword evidence="4" id="KW-0641">Proline biosynthesis</keyword>
<comment type="catalytic activity">
    <reaction evidence="4">
        <text>L-proline + NAD(+) = (S)-1-pyrroline-5-carboxylate + NADH + 2 H(+)</text>
        <dbReference type="Rhea" id="RHEA:14105"/>
        <dbReference type="ChEBI" id="CHEBI:15378"/>
        <dbReference type="ChEBI" id="CHEBI:17388"/>
        <dbReference type="ChEBI" id="CHEBI:57540"/>
        <dbReference type="ChEBI" id="CHEBI:57945"/>
        <dbReference type="ChEBI" id="CHEBI:60039"/>
        <dbReference type="EC" id="1.5.1.2"/>
    </reaction>
</comment>
<evidence type="ECO:0000256" key="5">
    <source>
        <dbReference type="NCBIfam" id="TIGR00112"/>
    </source>
</evidence>
<comment type="pathway">
    <text evidence="4">Amino-acid biosynthesis; L-proline biosynthesis; L-proline from L-glutamate 5-semialdehyde: step 1/1.</text>
</comment>